<dbReference type="Pfam" id="PF03456">
    <property type="entry name" value="uDENN"/>
    <property type="match status" value="1"/>
</dbReference>
<proteinExistence type="predicted"/>
<dbReference type="InterPro" id="IPR005112">
    <property type="entry name" value="dDENN_dom"/>
</dbReference>
<feature type="compositionally biased region" description="Basic and acidic residues" evidence="1">
    <location>
        <begin position="202"/>
        <end position="213"/>
    </location>
</feature>
<dbReference type="InterPro" id="IPR005113">
    <property type="entry name" value="uDENN_dom"/>
</dbReference>
<dbReference type="Gene3D" id="3.40.50.11500">
    <property type="match status" value="1"/>
</dbReference>
<dbReference type="SMART" id="SM00799">
    <property type="entry name" value="DENN"/>
    <property type="match status" value="1"/>
</dbReference>
<feature type="domain" description="UDENN" evidence="2">
    <location>
        <begin position="825"/>
        <end position="1298"/>
    </location>
</feature>
<evidence type="ECO:0000313" key="4">
    <source>
        <dbReference type="Proteomes" id="UP001497472"/>
    </source>
</evidence>
<dbReference type="EMBL" id="CAVLEF010000008">
    <property type="protein sequence ID" value="CAK1546442.1"/>
    <property type="molecule type" value="Genomic_DNA"/>
</dbReference>
<gene>
    <name evidence="3" type="ORF">LNINA_LOCUS6013</name>
</gene>
<feature type="region of interest" description="Disordered" evidence="1">
    <location>
        <begin position="85"/>
        <end position="113"/>
    </location>
</feature>
<dbReference type="InterPro" id="IPR043153">
    <property type="entry name" value="DENN_C"/>
</dbReference>
<dbReference type="Proteomes" id="UP001497472">
    <property type="component" value="Unassembled WGS sequence"/>
</dbReference>
<accession>A0AAV1JBY8</accession>
<dbReference type="InterPro" id="IPR051942">
    <property type="entry name" value="DENN_domain_containing_2"/>
</dbReference>
<dbReference type="InterPro" id="IPR037516">
    <property type="entry name" value="Tripartite_DENN"/>
</dbReference>
<keyword evidence="4" id="KW-1185">Reference proteome</keyword>
<comment type="caution">
    <text evidence="3">The sequence shown here is derived from an EMBL/GenBank/DDBJ whole genome shotgun (WGS) entry which is preliminary data.</text>
</comment>
<dbReference type="Pfam" id="PF03455">
    <property type="entry name" value="dDENN"/>
    <property type="match status" value="1"/>
</dbReference>
<protein>
    <recommendedName>
        <fullName evidence="2">UDENN domain-containing protein</fullName>
    </recommendedName>
</protein>
<reference evidence="3 4" key="1">
    <citation type="submission" date="2023-11" db="EMBL/GenBank/DDBJ databases">
        <authorList>
            <person name="Okamura Y."/>
        </authorList>
    </citation>
    <scope>NUCLEOTIDE SEQUENCE [LARGE SCALE GENOMIC DNA]</scope>
</reference>
<evidence type="ECO:0000259" key="2">
    <source>
        <dbReference type="PROSITE" id="PS50211"/>
    </source>
</evidence>
<sequence>MLSQPKNRVQAIKSKFENLQTENEVLVKKNISHLSKYAPKSSGNPIPTDNSDKENKEEVKLLNATLDLNPSEDWTPKPNTSYLYSHNDLNHKGDSKVTLSRQSSDPGKKLHRSHAFRCDRNQIITQPKRHGSCNGRSETSDFSLKRSDKRLTKDRLKQLGNFIEEQMRKDGYMATNSIIVGQVNSVPDCEVPKHILDQYAKVDKSRKAEKQDSLTDSGVSSETENADEEKNKIKKLVSQYERLDDKDAKFSKQNLDGETSHNIQSKLTNRESPQREPCENERNCISQKLDSSPGYESLGETGRYISQQSPSVTIKHISQYEQFEELHLFTEKLEQINKSQVEKLKNESNLASMDELCGSSETMRLERKNPHLILTDTLKKALKQPLPPGPPPKKPPRVFHEEKPKKDTKKMLEKLEQVLQKREAQNQNKIYDIAEESERADKPRDKKEMHYLCTEILNISNPTTDPFTKCLNSLNCAIVTNNSTLSLPYTRLSDCPCSDVHLSTFKSDGSKCPKCESNSDKDGFKCHLNCKCKVLNSEFYVQREHIYDVPFVEKSEYGSLIKGTRSMEDLRKMEDPKIYDEPCDISRPATPETNVKTDFQKLKENFEHVKLEKPKIAKKPLKKVWKSTENVSQEFRFAKKSVEKKFATETKRYRRMEKDRVGFSLPKTDEQLDVDRENLNRLMTEIYETVTAACNMDENKPGSFPTDVSDATSEESVKLTRSLTEKRKNYVRRVSSRVAYLDQKNVKTRFRHQTSVCSYKSDIVDTYSTFRSWKSFRTSQSNLAKMAVETDLIDGSHSDNLSIDEKTGCVDLTLPFEARERGLFNVCLLVGMNYMTGQAYVKSVFPNQVQVPPHIENLIFPETLSAGTIAEYSAEENAQCYSLVLTDEKGERAYGYCRRVLPEGATSCLPLCYCLIGKYRAPGFYYKILQEIESHHGNPEIELSQILQQLFETDFPNPGEQITITYNRSAKETTRNSISLGEVFKSKTMPRKSEVSINISVKTESVAEENETEASIQREKEIVLDKESLEKHELPEFYDLENNNSPKRVMICLESPRTRIIKRPIEPRADEDNMSLLLDKLGAGLVIKVFGSLLLERKVVIVSDQLGIVSSCMEALQSALYPLVWQQPLISTIPSEIQRDVLEAPLPILAGMLKAADFDANVQFEEGMLIDLTNPNKVLFYQGDESTILPTNSYKTLKTSLNMESNKQKDKQDTKTRNVMISEAFLRFFVDILGDFSKFFTEREMVDGDLGKNGVVFDKDAFIKQTSSKQNQYFLEWFTETAMFTHFIQNMAVYQSGSTNIGQRLVDTPLPNFYELFNERAKSRNRANSKISEKNYKSATLAACSGRLNSEKPLLAPKLDPPLDIFFGNPQVLRLLKFIKPIWDGLVDVSTVKLK</sequence>
<evidence type="ECO:0000313" key="3">
    <source>
        <dbReference type="EMBL" id="CAK1546442.1"/>
    </source>
</evidence>
<dbReference type="InterPro" id="IPR001194">
    <property type="entry name" value="cDENN_dom"/>
</dbReference>
<feature type="region of interest" description="Disordered" evidence="1">
    <location>
        <begin position="127"/>
        <end position="146"/>
    </location>
</feature>
<feature type="region of interest" description="Disordered" evidence="1">
    <location>
        <begin position="34"/>
        <end position="55"/>
    </location>
</feature>
<feature type="region of interest" description="Disordered" evidence="1">
    <location>
        <begin position="382"/>
        <end position="409"/>
    </location>
</feature>
<feature type="compositionally biased region" description="Basic and acidic residues" evidence="1">
    <location>
        <begin position="398"/>
        <end position="409"/>
    </location>
</feature>
<dbReference type="Pfam" id="PF02141">
    <property type="entry name" value="DENN"/>
    <property type="match status" value="1"/>
</dbReference>
<name>A0AAV1JBY8_9NEOP</name>
<dbReference type="Gene3D" id="3.30.450.200">
    <property type="match status" value="1"/>
</dbReference>
<dbReference type="SMART" id="SM00801">
    <property type="entry name" value="dDENN"/>
    <property type="match status" value="1"/>
</dbReference>
<organism evidence="3 4">
    <name type="scientific">Leptosia nina</name>
    <dbReference type="NCBI Taxonomy" id="320188"/>
    <lineage>
        <taxon>Eukaryota</taxon>
        <taxon>Metazoa</taxon>
        <taxon>Ecdysozoa</taxon>
        <taxon>Arthropoda</taxon>
        <taxon>Hexapoda</taxon>
        <taxon>Insecta</taxon>
        <taxon>Pterygota</taxon>
        <taxon>Neoptera</taxon>
        <taxon>Endopterygota</taxon>
        <taxon>Lepidoptera</taxon>
        <taxon>Glossata</taxon>
        <taxon>Ditrysia</taxon>
        <taxon>Papilionoidea</taxon>
        <taxon>Pieridae</taxon>
        <taxon>Pierinae</taxon>
        <taxon>Leptosia</taxon>
    </lineage>
</organism>
<feature type="compositionally biased region" description="Polar residues" evidence="1">
    <location>
        <begin position="251"/>
        <end position="267"/>
    </location>
</feature>
<dbReference type="PROSITE" id="PS50211">
    <property type="entry name" value="DENN"/>
    <property type="match status" value="1"/>
</dbReference>
<feature type="region of interest" description="Disordered" evidence="1">
    <location>
        <begin position="247"/>
        <end position="303"/>
    </location>
</feature>
<feature type="compositionally biased region" description="Polar residues" evidence="1">
    <location>
        <begin position="214"/>
        <end position="223"/>
    </location>
</feature>
<feature type="compositionally biased region" description="Basic and acidic residues" evidence="1">
    <location>
        <begin position="268"/>
        <end position="282"/>
    </location>
</feature>
<feature type="region of interest" description="Disordered" evidence="1">
    <location>
        <begin position="202"/>
        <end position="230"/>
    </location>
</feature>
<dbReference type="PANTHER" id="PTHR15288:SF0">
    <property type="entry name" value="UDENN DOMAIN-CONTAINING PROTEIN"/>
    <property type="match status" value="1"/>
</dbReference>
<dbReference type="PANTHER" id="PTHR15288">
    <property type="entry name" value="DENN DOMAIN-CONTAINING PROTEIN 2"/>
    <property type="match status" value="1"/>
</dbReference>
<evidence type="ECO:0000256" key="1">
    <source>
        <dbReference type="SAM" id="MobiDB-lite"/>
    </source>
</evidence>